<dbReference type="GO" id="GO:0005634">
    <property type="term" value="C:nucleus"/>
    <property type="evidence" value="ECO:0007669"/>
    <property type="project" value="UniProtKB-SubCell"/>
</dbReference>
<dbReference type="InterPro" id="IPR015943">
    <property type="entry name" value="WD40/YVTN_repeat-like_dom_sf"/>
</dbReference>
<dbReference type="Proteomes" id="UP000186594">
    <property type="component" value="Unassembled WGS sequence"/>
</dbReference>
<evidence type="ECO:0000256" key="2">
    <source>
        <dbReference type="ARBA" id="ARBA00022574"/>
    </source>
</evidence>
<reference evidence="8 9" key="1">
    <citation type="submission" date="2016-04" db="EMBL/GenBank/DDBJ databases">
        <title>Evolutionary innovation and constraint leading to complex multicellularity in the Ascomycota.</title>
        <authorList>
            <person name="Cisse O."/>
            <person name="Nguyen A."/>
            <person name="Hewitt D.A."/>
            <person name="Jedd G."/>
            <person name="Stajich J.E."/>
        </authorList>
    </citation>
    <scope>NUCLEOTIDE SEQUENCE [LARGE SCALE GENOMIC DNA]</scope>
    <source>
        <strain evidence="8 9">DAH-3</strain>
    </source>
</reference>
<proteinExistence type="inferred from homology"/>
<gene>
    <name evidence="8" type="ORF">NEOLI_004368</name>
</gene>
<dbReference type="GO" id="GO:0106004">
    <property type="term" value="P:tRNA (guanine-N7)-methylation"/>
    <property type="evidence" value="ECO:0007669"/>
    <property type="project" value="UniProtKB-UniRule"/>
</dbReference>
<evidence type="ECO:0000313" key="9">
    <source>
        <dbReference type="Proteomes" id="UP000186594"/>
    </source>
</evidence>
<evidence type="ECO:0000256" key="6">
    <source>
        <dbReference type="HAMAP-Rule" id="MF_03056"/>
    </source>
</evidence>
<dbReference type="GO" id="GO:0043527">
    <property type="term" value="C:tRNA methyltransferase complex"/>
    <property type="evidence" value="ECO:0007669"/>
    <property type="project" value="TreeGrafter"/>
</dbReference>
<dbReference type="GO" id="GO:0008168">
    <property type="term" value="F:methyltransferase activity"/>
    <property type="evidence" value="ECO:0007669"/>
    <property type="project" value="UniProtKB-KW"/>
</dbReference>
<sequence>MKHPAQKFAVHNDIIYFAFGPNIQAVQDGKIRFQWKYSQIEDPIPIQHDAKFGSGIRNIIAGHDRIVAVSDDKFLRVFDLELKFLSKRELVKRAVNLCFAPNDCSILIGDKFGDVTRHELNPAEAQPLRLPNEKPLNVGKILLGHVSMLTSLTTSINNKTKQGYIITGDRDEHIRISGYPNTFVIERFLLGHRAYVTALEVVGHLLVSGGGENVVIVWNWETGEELGRIQLVDDEQVAVNRIVAISESEILISIEGGINVFLLNLMNMARKTIGIGTKVLDIKVIKERILVSVDDARILVNLQNIDGKWEVSPVELPLDISYHVAQSAVPLFPLTEIRKRKYED</sequence>
<dbReference type="OrthoDB" id="339900at2759"/>
<dbReference type="PANTHER" id="PTHR16288:SF0">
    <property type="entry name" value="TRNA (GUANINE-N(7)-)-METHYLTRANSFERASE NON-CATALYTIC SUBUNIT WDR4"/>
    <property type="match status" value="1"/>
</dbReference>
<keyword evidence="3 6" id="KW-0819">tRNA processing</keyword>
<comment type="pathway">
    <text evidence="6">tRNA modification; N(7)-methylguanine-tRNA biosynthesis.</text>
</comment>
<keyword evidence="9" id="KW-1185">Reference proteome</keyword>
<dbReference type="GO" id="GO:0005829">
    <property type="term" value="C:cytosol"/>
    <property type="evidence" value="ECO:0007669"/>
    <property type="project" value="TreeGrafter"/>
</dbReference>
<dbReference type="InterPro" id="IPR001680">
    <property type="entry name" value="WD40_rpt"/>
</dbReference>
<evidence type="ECO:0000256" key="7">
    <source>
        <dbReference type="PROSITE-ProRule" id="PRU00221"/>
    </source>
</evidence>
<name>A0A1U7LIV3_NEOID</name>
<organism evidence="8 9">
    <name type="scientific">Neolecta irregularis (strain DAH-3)</name>
    <dbReference type="NCBI Taxonomy" id="1198029"/>
    <lineage>
        <taxon>Eukaryota</taxon>
        <taxon>Fungi</taxon>
        <taxon>Dikarya</taxon>
        <taxon>Ascomycota</taxon>
        <taxon>Taphrinomycotina</taxon>
        <taxon>Neolectales</taxon>
        <taxon>Neolectaceae</taxon>
        <taxon>Neolecta</taxon>
    </lineage>
</organism>
<evidence type="ECO:0000313" key="8">
    <source>
        <dbReference type="EMBL" id="OLL22590.1"/>
    </source>
</evidence>
<dbReference type="HAMAP" id="MF_03056">
    <property type="entry name" value="TRM82"/>
    <property type="match status" value="1"/>
</dbReference>
<dbReference type="Gene3D" id="2.130.10.10">
    <property type="entry name" value="YVTN repeat-like/Quinoprotein amine dehydrogenase"/>
    <property type="match status" value="1"/>
</dbReference>
<dbReference type="EMBL" id="LXFE01003020">
    <property type="protein sequence ID" value="OLL22590.1"/>
    <property type="molecule type" value="Genomic_DNA"/>
</dbReference>
<accession>A0A1U7LIV3</accession>
<keyword evidence="2 6" id="KW-0853">WD repeat</keyword>
<comment type="caution">
    <text evidence="8">The sequence shown here is derived from an EMBL/GenBank/DDBJ whole genome shotgun (WGS) entry which is preliminary data.</text>
</comment>
<dbReference type="InterPro" id="IPR028884">
    <property type="entry name" value="Trm82"/>
</dbReference>
<evidence type="ECO:0000256" key="3">
    <source>
        <dbReference type="ARBA" id="ARBA00022694"/>
    </source>
</evidence>
<dbReference type="OMA" id="AMAKCEV"/>
<protein>
    <submittedName>
        <fullName evidence="8">tRNA (Guanine-N(7)-)-methyltransferase non-catalytic subunit trm82</fullName>
    </submittedName>
</protein>
<dbReference type="PROSITE" id="PS50082">
    <property type="entry name" value="WD_REPEATS_2"/>
    <property type="match status" value="1"/>
</dbReference>
<comment type="subcellular location">
    <subcellularLocation>
        <location evidence="1 6">Nucleus</location>
    </subcellularLocation>
</comment>
<evidence type="ECO:0000256" key="4">
    <source>
        <dbReference type="ARBA" id="ARBA00022737"/>
    </source>
</evidence>
<keyword evidence="5 6" id="KW-0539">Nucleus</keyword>
<evidence type="ECO:0000256" key="5">
    <source>
        <dbReference type="ARBA" id="ARBA00023242"/>
    </source>
</evidence>
<comment type="similarity">
    <text evidence="6">Belongs to the WD repeat TRM82 family.</text>
</comment>
<feature type="repeat" description="WD" evidence="7">
    <location>
        <begin position="189"/>
        <end position="228"/>
    </location>
</feature>
<dbReference type="SMART" id="SM00320">
    <property type="entry name" value="WD40"/>
    <property type="match status" value="3"/>
</dbReference>
<keyword evidence="4 6" id="KW-0677">Repeat</keyword>
<dbReference type="STRING" id="1198029.A0A1U7LIV3"/>
<dbReference type="InterPro" id="IPR036322">
    <property type="entry name" value="WD40_repeat_dom_sf"/>
</dbReference>
<dbReference type="PANTHER" id="PTHR16288">
    <property type="entry name" value="WD40 REPEAT PROTEIN 4"/>
    <property type="match status" value="1"/>
</dbReference>
<evidence type="ECO:0000256" key="1">
    <source>
        <dbReference type="ARBA" id="ARBA00004123"/>
    </source>
</evidence>
<dbReference type="UniPathway" id="UPA00989"/>
<keyword evidence="8" id="KW-0808">Transferase</keyword>
<dbReference type="SUPFAM" id="SSF50978">
    <property type="entry name" value="WD40 repeat-like"/>
    <property type="match status" value="1"/>
</dbReference>
<dbReference type="AlphaFoldDB" id="A0A1U7LIV3"/>
<keyword evidence="8" id="KW-0489">Methyltransferase</keyword>
<comment type="function">
    <text evidence="6">Required for the formation of N(7)-methylguanine at position 46 (m7G46) in tRNA. In the complex, it is required to stabilize and induce conformational changes of the catalytic subunit.</text>
</comment>